<accession>A0AB34IN35</accession>
<protein>
    <submittedName>
        <fullName evidence="2">Uncharacterized protein</fullName>
    </submittedName>
</protein>
<reference evidence="2 3" key="1">
    <citation type="journal article" date="2024" name="Science">
        <title>Giant polyketide synthase enzymes in the biosynthesis of giant marine polyether toxins.</title>
        <authorList>
            <person name="Fallon T.R."/>
            <person name="Shende V.V."/>
            <person name="Wierzbicki I.H."/>
            <person name="Pendleton A.L."/>
            <person name="Watervoot N.F."/>
            <person name="Auber R.P."/>
            <person name="Gonzalez D.J."/>
            <person name="Wisecaver J.H."/>
            <person name="Moore B.S."/>
        </authorList>
    </citation>
    <scope>NUCLEOTIDE SEQUENCE [LARGE SCALE GENOMIC DNA]</scope>
    <source>
        <strain evidence="2 3">12B1</strain>
    </source>
</reference>
<keyword evidence="3" id="KW-1185">Reference proteome</keyword>
<dbReference type="EMBL" id="JBGBPQ010000023">
    <property type="protein sequence ID" value="KAL1500675.1"/>
    <property type="molecule type" value="Genomic_DNA"/>
</dbReference>
<feature type="signal peptide" evidence="1">
    <location>
        <begin position="1"/>
        <end position="17"/>
    </location>
</feature>
<sequence>MPLVALLVRAVLATGTAQDAPLHPLSAAAKAHVSKRYAEEASQVSYNSGKETLLAMLDSADALVQQPWTVMTRAFEAVGQGKPLVMALETGCPAGGIRLAAAALCSDQLQVQPSGNVLRRCQRSESRDSYVRDAPPCGTDEIQECRTFKNKTDCACLPSIRTFDWQVSRRRITEDNEFDSHYEIRNDTAFAAASVASRVCNRHTGVCPAVLHLPGQNFAGPKYVYNKVS</sequence>
<comment type="caution">
    <text evidence="2">The sequence shown here is derived from an EMBL/GenBank/DDBJ whole genome shotgun (WGS) entry which is preliminary data.</text>
</comment>
<feature type="chain" id="PRO_5044201943" evidence="1">
    <location>
        <begin position="18"/>
        <end position="229"/>
    </location>
</feature>
<name>A0AB34IN35_PRYPA</name>
<proteinExistence type="predicted"/>
<gene>
    <name evidence="2" type="ORF">AB1Y20_013322</name>
</gene>
<keyword evidence="1" id="KW-0732">Signal</keyword>
<organism evidence="2 3">
    <name type="scientific">Prymnesium parvum</name>
    <name type="common">Toxic golden alga</name>
    <dbReference type="NCBI Taxonomy" id="97485"/>
    <lineage>
        <taxon>Eukaryota</taxon>
        <taxon>Haptista</taxon>
        <taxon>Haptophyta</taxon>
        <taxon>Prymnesiophyceae</taxon>
        <taxon>Prymnesiales</taxon>
        <taxon>Prymnesiaceae</taxon>
        <taxon>Prymnesium</taxon>
    </lineage>
</organism>
<dbReference type="Proteomes" id="UP001515480">
    <property type="component" value="Unassembled WGS sequence"/>
</dbReference>
<evidence type="ECO:0000313" key="3">
    <source>
        <dbReference type="Proteomes" id="UP001515480"/>
    </source>
</evidence>
<evidence type="ECO:0000313" key="2">
    <source>
        <dbReference type="EMBL" id="KAL1500675.1"/>
    </source>
</evidence>
<dbReference type="AlphaFoldDB" id="A0AB34IN35"/>
<evidence type="ECO:0000256" key="1">
    <source>
        <dbReference type="SAM" id="SignalP"/>
    </source>
</evidence>